<dbReference type="SUPFAM" id="SSF81301">
    <property type="entry name" value="Nucleotidyltransferase"/>
    <property type="match status" value="1"/>
</dbReference>
<name>A0ABS1JGD1_9BACL</name>
<dbReference type="InterPro" id="IPR043519">
    <property type="entry name" value="NT_sf"/>
</dbReference>
<evidence type="ECO:0000313" key="2">
    <source>
        <dbReference type="EMBL" id="MBL0389326.1"/>
    </source>
</evidence>
<dbReference type="InterPro" id="IPR016181">
    <property type="entry name" value="Acyl_CoA_acyltransferase"/>
</dbReference>
<dbReference type="PROSITE" id="PS51186">
    <property type="entry name" value="GNAT"/>
    <property type="match status" value="1"/>
</dbReference>
<reference evidence="2 3" key="1">
    <citation type="submission" date="2021-01" db="EMBL/GenBank/DDBJ databases">
        <title>Tumebacillus sp. strain ITR2 16S ribosomal RNA gene Genome sequencing and assembly.</title>
        <authorList>
            <person name="Kang M."/>
        </authorList>
    </citation>
    <scope>NUCLEOTIDE SEQUENCE [LARGE SCALE GENOMIC DNA]</scope>
    <source>
        <strain evidence="2 3">ITR2</strain>
    </source>
</reference>
<keyword evidence="3" id="KW-1185">Reference proteome</keyword>
<dbReference type="RefSeq" id="WP_201638322.1">
    <property type="nucleotide sequence ID" value="NZ_JAEQNB010000010.1"/>
</dbReference>
<dbReference type="SUPFAM" id="SSF55729">
    <property type="entry name" value="Acyl-CoA N-acyltransferases (Nat)"/>
    <property type="match status" value="1"/>
</dbReference>
<dbReference type="Gene3D" id="3.40.630.30">
    <property type="match status" value="1"/>
</dbReference>
<dbReference type="PANTHER" id="PTHR34822">
    <property type="entry name" value="GRPB DOMAIN PROTEIN (AFU_ORTHOLOGUE AFUA_1G01530)"/>
    <property type="match status" value="1"/>
</dbReference>
<dbReference type="PANTHER" id="PTHR34822:SF1">
    <property type="entry name" value="GRPB FAMILY PROTEIN"/>
    <property type="match status" value="1"/>
</dbReference>
<proteinExistence type="predicted"/>
<dbReference type="EMBL" id="JAEQNB010000010">
    <property type="protein sequence ID" value="MBL0389326.1"/>
    <property type="molecule type" value="Genomic_DNA"/>
</dbReference>
<dbReference type="Proteomes" id="UP000602284">
    <property type="component" value="Unassembled WGS sequence"/>
</dbReference>
<organism evidence="2 3">
    <name type="scientific">Tumebacillus amylolyticus</name>
    <dbReference type="NCBI Taxonomy" id="2801339"/>
    <lineage>
        <taxon>Bacteria</taxon>
        <taxon>Bacillati</taxon>
        <taxon>Bacillota</taxon>
        <taxon>Bacilli</taxon>
        <taxon>Bacillales</taxon>
        <taxon>Alicyclobacillaceae</taxon>
        <taxon>Tumebacillus</taxon>
    </lineage>
</organism>
<dbReference type="InterPro" id="IPR000182">
    <property type="entry name" value="GNAT_dom"/>
</dbReference>
<dbReference type="Gene3D" id="3.30.460.10">
    <property type="entry name" value="Beta Polymerase, domain 2"/>
    <property type="match status" value="1"/>
</dbReference>
<comment type="caution">
    <text evidence="2">The sequence shown here is derived from an EMBL/GenBank/DDBJ whole genome shotgun (WGS) entry which is preliminary data.</text>
</comment>
<evidence type="ECO:0000313" key="3">
    <source>
        <dbReference type="Proteomes" id="UP000602284"/>
    </source>
</evidence>
<gene>
    <name evidence="2" type="ORF">JJB07_22295</name>
</gene>
<dbReference type="Pfam" id="PF00583">
    <property type="entry name" value="Acetyltransf_1"/>
    <property type="match status" value="1"/>
</dbReference>
<dbReference type="CDD" id="cd04301">
    <property type="entry name" value="NAT_SF"/>
    <property type="match status" value="1"/>
</dbReference>
<sequence>MLTFCAIDPERDRALIVPNRRDSFVASFGTDESYGRDEDYLSWLAMRREQFPLGQVLAFEGRECVGQLELTLREGGQMGYVNLYYLRPEYRGRGYGKRLHEYVEQFFRPFQVQKLELRVAQTNARAIRFYEKMGFEVLYEEELREHKVYRMRKDLREKVEIVEYDPAWAALYELERDALVNALGEDIAAIEHIGSTAVPGLGAKPILDIQIGLREMVPAIVFEERLQRMGYRHHPTADDPTRRHFFVKGMPRTHHLHIVPADSWDWERHVLFRDLLREQPETRTEYEELKQHLAMRFGQDRGAYTEGKTAFIEGIIEKAKQGRA</sequence>
<dbReference type="Pfam" id="PF04229">
    <property type="entry name" value="GrpB"/>
    <property type="match status" value="1"/>
</dbReference>
<feature type="domain" description="N-acetyltransferase" evidence="1">
    <location>
        <begin position="2"/>
        <end position="156"/>
    </location>
</feature>
<dbReference type="InterPro" id="IPR007344">
    <property type="entry name" value="GrpB/CoaE"/>
</dbReference>
<accession>A0ABS1JGD1</accession>
<protein>
    <submittedName>
        <fullName evidence="2">GNAT family N-acetyltransferase</fullName>
    </submittedName>
</protein>
<evidence type="ECO:0000259" key="1">
    <source>
        <dbReference type="PROSITE" id="PS51186"/>
    </source>
</evidence>